<evidence type="ECO:0000313" key="2">
    <source>
        <dbReference type="EMBL" id="RAK67381.1"/>
    </source>
</evidence>
<dbReference type="PANTHER" id="PTHR33361">
    <property type="entry name" value="GLR0591 PROTEIN"/>
    <property type="match status" value="1"/>
</dbReference>
<comment type="caution">
    <text evidence="2">The sequence shown here is derived from an EMBL/GenBank/DDBJ whole genome shotgun (WGS) entry which is preliminary data.</text>
</comment>
<dbReference type="PANTHER" id="PTHR33361:SF2">
    <property type="entry name" value="DUF885 DOMAIN-CONTAINING PROTEIN"/>
    <property type="match status" value="1"/>
</dbReference>
<name>A0A328BLS2_9CAUL</name>
<keyword evidence="1" id="KW-0732">Signal</keyword>
<dbReference type="InterPro" id="IPR010281">
    <property type="entry name" value="DUF885"/>
</dbReference>
<sequence length="583" mass="65323">MRRLLIALALTFAAGPALADDTALNRLVADYEAYALSQDPITAGREGDRKAQTRLPDISSGADVLRRSAFEEFRSRLAGIDPAGLSAEARLNRDFLAWTLDRRLQSLSFDEARWAFNSDSGFDQDLSYLGSVTHLDTEADAKAWILRLRAAPRYYARAIENARRGVRSGFTQPRATAESVLVRARAAAAAPLESDPLLKPFDRAKLPPEKLAEMRAVALAVVRDEIRPAQREFALFMEREYVPAARKGLGIRSVKGGEAYYRWLVRDHTTTSLTPDEIHAIGQAEVARIRAEMGKVMLETGWTGDLPSFIAMLRKDPRFYATSRQDLMEKASEIAKRVDDQLPRWFATLPRLPYGVRQVPAEIEDGYTTGRYFSGSPRQGVAGGYMVNTSHLDQRALYELPALTLHEAAPGHHIQIALGQELEGVPSFRRNADVTAFTEGWGLYSEELGGHMGIYRNAYERFGRLSYEMWRACRLVADTGIHWMGWSLEKARACFTENSALSPLNIEVELARYVSWPGQALAYKIGELKLLELRKRASEKLGDRFDIRRFHDAVLLAGPLPLDLLEARIDGWIAAEATRPSER</sequence>
<dbReference type="Pfam" id="PF05960">
    <property type="entry name" value="DUF885"/>
    <property type="match status" value="1"/>
</dbReference>
<dbReference type="AlphaFoldDB" id="A0A328BLS2"/>
<evidence type="ECO:0000256" key="1">
    <source>
        <dbReference type="SAM" id="SignalP"/>
    </source>
</evidence>
<dbReference type="EMBL" id="QFYS01000002">
    <property type="protein sequence ID" value="RAK67381.1"/>
    <property type="molecule type" value="Genomic_DNA"/>
</dbReference>
<keyword evidence="3" id="KW-1185">Reference proteome</keyword>
<feature type="chain" id="PRO_5016387000" evidence="1">
    <location>
        <begin position="20"/>
        <end position="583"/>
    </location>
</feature>
<accession>A0A328BLS2</accession>
<dbReference type="OrthoDB" id="9763405at2"/>
<evidence type="ECO:0000313" key="3">
    <source>
        <dbReference type="Proteomes" id="UP000249524"/>
    </source>
</evidence>
<proteinExistence type="predicted"/>
<feature type="signal peptide" evidence="1">
    <location>
        <begin position="1"/>
        <end position="19"/>
    </location>
</feature>
<gene>
    <name evidence="2" type="ORF">DJ019_05510</name>
</gene>
<reference evidence="2 3" key="1">
    <citation type="submission" date="2018-05" db="EMBL/GenBank/DDBJ databases">
        <authorList>
            <person name="Lanie J.A."/>
            <person name="Ng W.-L."/>
            <person name="Kazmierczak K.M."/>
            <person name="Andrzejewski T.M."/>
            <person name="Davidsen T.M."/>
            <person name="Wayne K.J."/>
            <person name="Tettelin H."/>
            <person name="Glass J.I."/>
            <person name="Rusch D."/>
            <person name="Podicherti R."/>
            <person name="Tsui H.-C.T."/>
            <person name="Winkler M.E."/>
        </authorList>
    </citation>
    <scope>NUCLEOTIDE SEQUENCE [LARGE SCALE GENOMIC DNA]</scope>
    <source>
        <strain evidence="2 3">BUT-10</strain>
    </source>
</reference>
<dbReference type="Proteomes" id="UP000249524">
    <property type="component" value="Unassembled WGS sequence"/>
</dbReference>
<protein>
    <submittedName>
        <fullName evidence="2">DUF885 domain-containing protein</fullName>
    </submittedName>
</protein>
<dbReference type="RefSeq" id="WP_111274992.1">
    <property type="nucleotide sequence ID" value="NZ_QFYS01000002.1"/>
</dbReference>
<organism evidence="2 3">
    <name type="scientific">Phenylobacterium kunshanense</name>
    <dbReference type="NCBI Taxonomy" id="1445034"/>
    <lineage>
        <taxon>Bacteria</taxon>
        <taxon>Pseudomonadati</taxon>
        <taxon>Pseudomonadota</taxon>
        <taxon>Alphaproteobacteria</taxon>
        <taxon>Caulobacterales</taxon>
        <taxon>Caulobacteraceae</taxon>
        <taxon>Phenylobacterium</taxon>
    </lineage>
</organism>